<feature type="region of interest" description="Disordered" evidence="7">
    <location>
        <begin position="89"/>
        <end position="119"/>
    </location>
</feature>
<dbReference type="InterPro" id="IPR050743">
    <property type="entry name" value="2-oxoacid_DH_E2_comp"/>
</dbReference>
<dbReference type="EMBL" id="JXJX01000005">
    <property type="protein sequence ID" value="PCS07178.1"/>
    <property type="molecule type" value="Genomic_DNA"/>
</dbReference>
<evidence type="ECO:0000256" key="3">
    <source>
        <dbReference type="ARBA" id="ARBA00022679"/>
    </source>
</evidence>
<evidence type="ECO:0000256" key="7">
    <source>
        <dbReference type="SAM" id="MobiDB-lite"/>
    </source>
</evidence>
<feature type="region of interest" description="Disordered" evidence="7">
    <location>
        <begin position="172"/>
        <end position="211"/>
    </location>
</feature>
<keyword evidence="11" id="KW-1185">Reference proteome</keyword>
<dbReference type="InterPro" id="IPR001078">
    <property type="entry name" value="2-oxoacid_DH_actylTfrase"/>
</dbReference>
<keyword evidence="3 6" id="KW-0808">Transferase</keyword>
<comment type="caution">
    <text evidence="10">The sequence shown here is derived from an EMBL/GenBank/DDBJ whole genome shotgun (WGS) entry which is preliminary data.</text>
</comment>
<evidence type="ECO:0000259" key="9">
    <source>
        <dbReference type="PROSITE" id="PS51826"/>
    </source>
</evidence>
<dbReference type="PROSITE" id="PS50968">
    <property type="entry name" value="BIOTINYL_LIPOYL"/>
    <property type="match status" value="1"/>
</dbReference>
<dbReference type="PANTHER" id="PTHR43178:SF5">
    <property type="entry name" value="LIPOAMIDE ACYLTRANSFERASE COMPONENT OF BRANCHED-CHAIN ALPHA-KETO ACID DEHYDROGENASE COMPLEX, MITOCHONDRIAL"/>
    <property type="match status" value="1"/>
</dbReference>
<dbReference type="GO" id="GO:0031405">
    <property type="term" value="F:lipoic acid binding"/>
    <property type="evidence" value="ECO:0007669"/>
    <property type="project" value="TreeGrafter"/>
</dbReference>
<feature type="domain" description="Peripheral subunit-binding (PSBD)" evidence="9">
    <location>
        <begin position="130"/>
        <end position="167"/>
    </location>
</feature>
<evidence type="ECO:0000313" key="11">
    <source>
        <dbReference type="Proteomes" id="UP000242246"/>
    </source>
</evidence>
<dbReference type="AlphaFoldDB" id="A0A2A5S172"/>
<feature type="compositionally biased region" description="Low complexity" evidence="7">
    <location>
        <begin position="89"/>
        <end position="111"/>
    </location>
</feature>
<evidence type="ECO:0000313" key="10">
    <source>
        <dbReference type="EMBL" id="PCS07178.1"/>
    </source>
</evidence>
<evidence type="ECO:0000256" key="6">
    <source>
        <dbReference type="RuleBase" id="RU003423"/>
    </source>
</evidence>
<dbReference type="Gene3D" id="3.30.559.10">
    <property type="entry name" value="Chloramphenicol acetyltransferase-like domain"/>
    <property type="match status" value="1"/>
</dbReference>
<dbReference type="SUPFAM" id="SSF51230">
    <property type="entry name" value="Single hybrid motif"/>
    <property type="match status" value="1"/>
</dbReference>
<feature type="domain" description="Lipoyl-binding" evidence="8">
    <location>
        <begin position="2"/>
        <end position="77"/>
    </location>
</feature>
<sequence length="441" mass="46564">MTEIFKMPDVGEGMAEGEIASWLVKVGDTIKEDDPIAEVQNDKLLQEILSPYTGTITKLYVEAGTIVEVGAPLVEFDGDGSGAADAALTQAAAPAADKAEAPQAEAQAPTEVPSETSGKVGAPVIAGKLRAMPSVRRFARQNAVDLTTVAATGRRGNITLEDVKNALSGASATTDMAPTTPEAPSQAAPDAPAIESETKAPQAPVKSEKAGRVAMSPIRKAIAKNMTSQKQNVPHVTLFEQVEVSKLMAHRATFKEIALKQDVKLTYMAYVAKALAAMVKNFPDLNAHVDMAKSEIVYPDGIHVGIAVDTPSGLFVPVVKNADQKSILAIAKEIAELAERARDGKLTPDVASGSTITISNIGSARGNWFTPVINVNEAAILGLGTIAKEPIVNEEGEIVVGNMMKLSLSFDHRLVDGMLAQSAMNDLKKMLNDPAYMLMEV</sequence>
<evidence type="ECO:0000256" key="5">
    <source>
        <dbReference type="ARBA" id="ARBA00023315"/>
    </source>
</evidence>
<dbReference type="CDD" id="cd06849">
    <property type="entry name" value="lipoyl_domain"/>
    <property type="match status" value="1"/>
</dbReference>
<keyword evidence="4 6" id="KW-0450">Lipoyl</keyword>
<dbReference type="InterPro" id="IPR036625">
    <property type="entry name" value="E3-bd_dom_sf"/>
</dbReference>
<dbReference type="PANTHER" id="PTHR43178">
    <property type="entry name" value="DIHYDROLIPOAMIDE ACETYLTRANSFERASE COMPONENT OF PYRUVATE DEHYDROGENASE COMPLEX"/>
    <property type="match status" value="1"/>
</dbReference>
<dbReference type="Pfam" id="PF00364">
    <property type="entry name" value="Biotin_lipoyl"/>
    <property type="match status" value="1"/>
</dbReference>
<dbReference type="InterPro" id="IPR004167">
    <property type="entry name" value="PSBD"/>
</dbReference>
<comment type="cofactor">
    <cofactor evidence="1 6">
        <name>(R)-lipoate</name>
        <dbReference type="ChEBI" id="CHEBI:83088"/>
    </cofactor>
</comment>
<evidence type="ECO:0000256" key="1">
    <source>
        <dbReference type="ARBA" id="ARBA00001938"/>
    </source>
</evidence>
<dbReference type="GO" id="GO:0005737">
    <property type="term" value="C:cytoplasm"/>
    <property type="evidence" value="ECO:0007669"/>
    <property type="project" value="TreeGrafter"/>
</dbReference>
<keyword evidence="5 6" id="KW-0012">Acyltransferase</keyword>
<comment type="similarity">
    <text evidence="2 6">Belongs to the 2-oxoacid dehydrogenase family.</text>
</comment>
<dbReference type="Pfam" id="PF02817">
    <property type="entry name" value="E3_binding"/>
    <property type="match status" value="1"/>
</dbReference>
<dbReference type="InterPro" id="IPR000089">
    <property type="entry name" value="Biotin_lipoyl"/>
</dbReference>
<gene>
    <name evidence="10" type="ORF">RU87_GL001231</name>
</gene>
<protein>
    <recommendedName>
        <fullName evidence="6">Dihydrolipoamide acetyltransferase component of pyruvate dehydrogenase complex</fullName>
        <ecNumber evidence="6">2.3.1.-</ecNumber>
    </recommendedName>
</protein>
<dbReference type="Gene3D" id="4.10.320.10">
    <property type="entry name" value="E3-binding domain"/>
    <property type="match status" value="1"/>
</dbReference>
<dbReference type="PROSITE" id="PS51826">
    <property type="entry name" value="PSBD"/>
    <property type="match status" value="1"/>
</dbReference>
<dbReference type="RefSeq" id="WP_068161339.1">
    <property type="nucleotide sequence ID" value="NZ_JXJX01000005.1"/>
</dbReference>
<dbReference type="STRING" id="1348632.GCA_001591745_00628"/>
<organism evidence="10 11">
    <name type="scientific">Pseudolactococcus plantarum</name>
    <dbReference type="NCBI Taxonomy" id="1365"/>
    <lineage>
        <taxon>Bacteria</taxon>
        <taxon>Bacillati</taxon>
        <taxon>Bacillota</taxon>
        <taxon>Bacilli</taxon>
        <taxon>Lactobacillales</taxon>
        <taxon>Streptococcaceae</taxon>
        <taxon>Pseudolactococcus</taxon>
    </lineage>
</organism>
<dbReference type="Pfam" id="PF00198">
    <property type="entry name" value="2-oxoacid_dh"/>
    <property type="match status" value="1"/>
</dbReference>
<proteinExistence type="inferred from homology"/>
<dbReference type="SUPFAM" id="SSF52777">
    <property type="entry name" value="CoA-dependent acyltransferases"/>
    <property type="match status" value="1"/>
</dbReference>
<dbReference type="Proteomes" id="UP000242246">
    <property type="component" value="Unassembled WGS sequence"/>
</dbReference>
<dbReference type="InterPro" id="IPR023213">
    <property type="entry name" value="CAT-like_dom_sf"/>
</dbReference>
<dbReference type="GO" id="GO:0016407">
    <property type="term" value="F:acetyltransferase activity"/>
    <property type="evidence" value="ECO:0007669"/>
    <property type="project" value="TreeGrafter"/>
</dbReference>
<dbReference type="EC" id="2.3.1.-" evidence="6"/>
<evidence type="ECO:0000256" key="2">
    <source>
        <dbReference type="ARBA" id="ARBA00007317"/>
    </source>
</evidence>
<dbReference type="OrthoDB" id="9805770at2"/>
<evidence type="ECO:0000259" key="8">
    <source>
        <dbReference type="PROSITE" id="PS50968"/>
    </source>
</evidence>
<evidence type="ECO:0000256" key="4">
    <source>
        <dbReference type="ARBA" id="ARBA00022823"/>
    </source>
</evidence>
<dbReference type="FunFam" id="3.30.559.10:FF:000007">
    <property type="entry name" value="Dihydrolipoamide acetyltransferase component of pyruvate dehydrogenase complex"/>
    <property type="match status" value="1"/>
</dbReference>
<dbReference type="SUPFAM" id="SSF47005">
    <property type="entry name" value="Peripheral subunit-binding domain of 2-oxo acid dehydrogenase complex"/>
    <property type="match status" value="1"/>
</dbReference>
<dbReference type="InterPro" id="IPR011053">
    <property type="entry name" value="Single_hybrid_motif"/>
</dbReference>
<accession>A0A2A5S172</accession>
<name>A0A2A5S172_9LACT</name>
<dbReference type="Gene3D" id="2.40.50.100">
    <property type="match status" value="1"/>
</dbReference>
<reference evidence="10 11" key="1">
    <citation type="submission" date="2014-12" db="EMBL/GenBank/DDBJ databases">
        <title>Draft genome sequences of 10 type strains of Lactococcus.</title>
        <authorList>
            <person name="Sun Z."/>
            <person name="Zhong Z."/>
            <person name="Liu W."/>
            <person name="Zhang W."/>
            <person name="Zhang H."/>
        </authorList>
    </citation>
    <scope>NUCLEOTIDE SEQUENCE [LARGE SCALE GENOMIC DNA]</scope>
    <source>
        <strain evidence="10 11">DSM 20686</strain>
    </source>
</reference>